<feature type="domain" description="D-isomer specific 2-hydroxyacid dehydrogenase NAD-binding" evidence="4">
    <location>
        <begin position="189"/>
        <end position="321"/>
    </location>
</feature>
<proteinExistence type="inferred from homology"/>
<keyword evidence="6" id="KW-1185">Reference proteome</keyword>
<sequence length="352" mass="38238">MPLPSAEHHHMVFLQGDVLQIPQFDLPAPLTYSQTVYNWTTAAQVPERIRDASIIALSAVRIDAHALSPEVSPHLKLIVMVATGYDCVDLEACRKRGVVVSNCPNSNIEAVSEHAIGMYFAARRKLLNMHMATRAGKWRQKGLLMLDYVDKDGTPPLTCQDEIAGIIGNGSVGEEQYLAFLVLLNLTVRLGKRIAMLASSLGMKVIVSDRKSSTTTDSSRVPFESVIKQSTVLFVAVPLLDSTRNFISTAEFESMSPHAVLVNVSRGGTVDEEALVKALREGKISGAATDVFKEEPAGPENSPLVAEDAKDLNIIATPHLAWLSQRTAVNYATKLKLAIDGWSRGQPVNVVA</sequence>
<dbReference type="InterPro" id="IPR036291">
    <property type="entry name" value="NAD(P)-bd_dom_sf"/>
</dbReference>
<organism evidence="5 6">
    <name type="scientific">Aspergillus keveii</name>
    <dbReference type="NCBI Taxonomy" id="714993"/>
    <lineage>
        <taxon>Eukaryota</taxon>
        <taxon>Fungi</taxon>
        <taxon>Dikarya</taxon>
        <taxon>Ascomycota</taxon>
        <taxon>Pezizomycotina</taxon>
        <taxon>Eurotiomycetes</taxon>
        <taxon>Eurotiomycetidae</taxon>
        <taxon>Eurotiales</taxon>
        <taxon>Aspergillaceae</taxon>
        <taxon>Aspergillus</taxon>
        <taxon>Aspergillus subgen. Nidulantes</taxon>
    </lineage>
</organism>
<dbReference type="Proteomes" id="UP001610563">
    <property type="component" value="Unassembled WGS sequence"/>
</dbReference>
<evidence type="ECO:0000313" key="6">
    <source>
        <dbReference type="Proteomes" id="UP001610563"/>
    </source>
</evidence>
<dbReference type="SUPFAM" id="SSF52283">
    <property type="entry name" value="Formate/glycerate dehydrogenase catalytic domain-like"/>
    <property type="match status" value="1"/>
</dbReference>
<dbReference type="PANTHER" id="PTHR43761:SF1">
    <property type="entry name" value="D-ISOMER SPECIFIC 2-HYDROXYACID DEHYDROGENASE CATALYTIC DOMAIN-CONTAINING PROTEIN-RELATED"/>
    <property type="match status" value="1"/>
</dbReference>
<dbReference type="PANTHER" id="PTHR43761">
    <property type="entry name" value="D-ISOMER SPECIFIC 2-HYDROXYACID DEHYDROGENASE FAMILY PROTEIN (AFU_ORTHOLOGUE AFUA_1G13630)"/>
    <property type="match status" value="1"/>
</dbReference>
<comment type="caution">
    <text evidence="5">The sequence shown here is derived from an EMBL/GenBank/DDBJ whole genome shotgun (WGS) entry which is preliminary data.</text>
</comment>
<evidence type="ECO:0000256" key="2">
    <source>
        <dbReference type="ARBA" id="ARBA00023002"/>
    </source>
</evidence>
<comment type="similarity">
    <text evidence="1">Belongs to the D-isomer specific 2-hydroxyacid dehydrogenase family.</text>
</comment>
<protein>
    <recommendedName>
        <fullName evidence="4">D-isomer specific 2-hydroxyacid dehydrogenase NAD-binding domain-containing protein</fullName>
    </recommendedName>
</protein>
<dbReference type="InterPro" id="IPR006140">
    <property type="entry name" value="D-isomer_DH_NAD-bd"/>
</dbReference>
<name>A0ABR4GL98_9EURO</name>
<dbReference type="EMBL" id="JBFTWV010000006">
    <property type="protein sequence ID" value="KAL2799835.1"/>
    <property type="molecule type" value="Genomic_DNA"/>
</dbReference>
<dbReference type="SUPFAM" id="SSF51735">
    <property type="entry name" value="NAD(P)-binding Rossmann-fold domains"/>
    <property type="match status" value="1"/>
</dbReference>
<reference evidence="5 6" key="1">
    <citation type="submission" date="2024-07" db="EMBL/GenBank/DDBJ databases">
        <title>Section-level genome sequencing and comparative genomics of Aspergillus sections Usti and Cavernicolus.</title>
        <authorList>
            <consortium name="Lawrence Berkeley National Laboratory"/>
            <person name="Nybo J.L."/>
            <person name="Vesth T.C."/>
            <person name="Theobald S."/>
            <person name="Frisvad J.C."/>
            <person name="Larsen T.O."/>
            <person name="Kjaerboelling I."/>
            <person name="Rothschild-Mancinelli K."/>
            <person name="Lyhne E.K."/>
            <person name="Kogle M.E."/>
            <person name="Barry K."/>
            <person name="Clum A."/>
            <person name="Na H."/>
            <person name="Ledsgaard L."/>
            <person name="Lin J."/>
            <person name="Lipzen A."/>
            <person name="Kuo A."/>
            <person name="Riley R."/>
            <person name="Mondo S."/>
            <person name="Labutti K."/>
            <person name="Haridas S."/>
            <person name="Pangalinan J."/>
            <person name="Salamov A.A."/>
            <person name="Simmons B.A."/>
            <person name="Magnuson J.K."/>
            <person name="Chen J."/>
            <person name="Drula E."/>
            <person name="Henrissat B."/>
            <person name="Wiebenga A."/>
            <person name="Lubbers R.J."/>
            <person name="Gomes A.C."/>
            <person name="Makela M.R."/>
            <person name="Stajich J."/>
            <person name="Grigoriev I.V."/>
            <person name="Mortensen U.H."/>
            <person name="De Vries R.P."/>
            <person name="Baker S.E."/>
            <person name="Andersen M.R."/>
        </authorList>
    </citation>
    <scope>NUCLEOTIDE SEQUENCE [LARGE SCALE GENOMIC DNA]</scope>
    <source>
        <strain evidence="5 6">CBS 209.92</strain>
    </source>
</reference>
<keyword evidence="2" id="KW-0560">Oxidoreductase</keyword>
<evidence type="ECO:0000259" key="4">
    <source>
        <dbReference type="Pfam" id="PF02826"/>
    </source>
</evidence>
<dbReference type="InterPro" id="IPR050418">
    <property type="entry name" value="D-iso_2-hydroxyacid_DH_PdxB"/>
</dbReference>
<gene>
    <name evidence="5" type="ORF">BJX66DRAFT_229922</name>
</gene>
<dbReference type="Gene3D" id="3.40.50.720">
    <property type="entry name" value="NAD(P)-binding Rossmann-like Domain"/>
    <property type="match status" value="4"/>
</dbReference>
<dbReference type="Pfam" id="PF02826">
    <property type="entry name" value="2-Hacid_dh_C"/>
    <property type="match status" value="1"/>
</dbReference>
<evidence type="ECO:0000256" key="1">
    <source>
        <dbReference type="ARBA" id="ARBA00005854"/>
    </source>
</evidence>
<accession>A0ABR4GL98</accession>
<dbReference type="CDD" id="cd05198">
    <property type="entry name" value="formate_dh_like"/>
    <property type="match status" value="1"/>
</dbReference>
<evidence type="ECO:0000256" key="3">
    <source>
        <dbReference type="ARBA" id="ARBA00023027"/>
    </source>
</evidence>
<evidence type="ECO:0000313" key="5">
    <source>
        <dbReference type="EMBL" id="KAL2799835.1"/>
    </source>
</evidence>
<keyword evidence="3" id="KW-0520">NAD</keyword>